<dbReference type="InParanoid" id="A0A3N1HSV0"/>
<dbReference type="PROSITE" id="PS51186">
    <property type="entry name" value="GNAT"/>
    <property type="match status" value="1"/>
</dbReference>
<dbReference type="GO" id="GO:0008999">
    <property type="term" value="F:protein-N-terminal-alanine acetyltransferase activity"/>
    <property type="evidence" value="ECO:0007669"/>
    <property type="project" value="TreeGrafter"/>
</dbReference>
<gene>
    <name evidence="2" type="ORF">EDC03_0208</name>
</gene>
<dbReference type="InterPro" id="IPR000182">
    <property type="entry name" value="GNAT_dom"/>
</dbReference>
<comment type="caution">
    <text evidence="2">The sequence shown here is derived from an EMBL/GenBank/DDBJ whole genome shotgun (WGS) entry which is preliminary data.</text>
</comment>
<keyword evidence="3" id="KW-1185">Reference proteome</keyword>
<dbReference type="GO" id="GO:0005737">
    <property type="term" value="C:cytoplasm"/>
    <property type="evidence" value="ECO:0007669"/>
    <property type="project" value="TreeGrafter"/>
</dbReference>
<evidence type="ECO:0000313" key="3">
    <source>
        <dbReference type="Proteomes" id="UP000276232"/>
    </source>
</evidence>
<feature type="domain" description="N-acetyltransferase" evidence="1">
    <location>
        <begin position="23"/>
        <end position="179"/>
    </location>
</feature>
<dbReference type="Gene3D" id="3.40.630.30">
    <property type="match status" value="1"/>
</dbReference>
<evidence type="ECO:0000259" key="1">
    <source>
        <dbReference type="PROSITE" id="PS51186"/>
    </source>
</evidence>
<proteinExistence type="predicted"/>
<evidence type="ECO:0000313" key="2">
    <source>
        <dbReference type="EMBL" id="ROP45604.1"/>
    </source>
</evidence>
<dbReference type="SUPFAM" id="SSF55729">
    <property type="entry name" value="Acyl-CoA N-acyltransferases (Nat)"/>
    <property type="match status" value="1"/>
</dbReference>
<keyword evidence="2" id="KW-0808">Transferase</keyword>
<dbReference type="InterPro" id="IPR051908">
    <property type="entry name" value="Ribosomal_N-acetyltransferase"/>
</dbReference>
<name>A0A3N1HSV0_9ACTN</name>
<dbReference type="OrthoDB" id="3402863at2"/>
<accession>A0A3N1HSV0</accession>
<dbReference type="CDD" id="cd04301">
    <property type="entry name" value="NAT_SF"/>
    <property type="match status" value="1"/>
</dbReference>
<sequence>MVHPPRVPPATAPRVTVVHLPPAALDALAAGDLAAASAVSPVPLPPAVGAPDLRWLWRLRSEQVRADPAAAAWVTGVLRAGDLGLVVGHAGFHGPPDEHGTVEVGYAVAPEHRRRGYARAALGALLRRAAEEPDVRTVRATVSPDNVASRALVDSCGFVAVGEQWDEVDGLEVVLERAV</sequence>
<dbReference type="EMBL" id="RJKN01000001">
    <property type="protein sequence ID" value="ROP45604.1"/>
    <property type="molecule type" value="Genomic_DNA"/>
</dbReference>
<reference evidence="2 3" key="1">
    <citation type="journal article" date="2015" name="Stand. Genomic Sci.">
        <title>Genomic Encyclopedia of Bacterial and Archaeal Type Strains, Phase III: the genomes of soil and plant-associated and newly described type strains.</title>
        <authorList>
            <person name="Whitman W.B."/>
            <person name="Woyke T."/>
            <person name="Klenk H.P."/>
            <person name="Zhou Y."/>
            <person name="Lilburn T.G."/>
            <person name="Beck B.J."/>
            <person name="De Vos P."/>
            <person name="Vandamme P."/>
            <person name="Eisen J.A."/>
            <person name="Garrity G."/>
            <person name="Hugenholtz P."/>
            <person name="Kyrpides N.C."/>
        </authorList>
    </citation>
    <scope>NUCLEOTIDE SEQUENCE [LARGE SCALE GENOMIC DNA]</scope>
    <source>
        <strain evidence="2 3">CECT 7306</strain>
    </source>
</reference>
<protein>
    <submittedName>
        <fullName evidence="2">RimJ/RimL family protein N-acetyltransferase</fullName>
    </submittedName>
</protein>
<dbReference type="Proteomes" id="UP000276232">
    <property type="component" value="Unassembled WGS sequence"/>
</dbReference>
<dbReference type="GO" id="GO:1990189">
    <property type="term" value="F:protein N-terminal-serine acetyltransferase activity"/>
    <property type="evidence" value="ECO:0007669"/>
    <property type="project" value="TreeGrafter"/>
</dbReference>
<dbReference type="PANTHER" id="PTHR43441">
    <property type="entry name" value="RIBOSOMAL-PROTEIN-SERINE ACETYLTRANSFERASE"/>
    <property type="match status" value="1"/>
</dbReference>
<dbReference type="AlphaFoldDB" id="A0A3N1HSV0"/>
<organism evidence="2 3">
    <name type="scientific">Pseudokineococcus lusitanus</name>
    <dbReference type="NCBI Taxonomy" id="763993"/>
    <lineage>
        <taxon>Bacteria</taxon>
        <taxon>Bacillati</taxon>
        <taxon>Actinomycetota</taxon>
        <taxon>Actinomycetes</taxon>
        <taxon>Kineosporiales</taxon>
        <taxon>Kineosporiaceae</taxon>
        <taxon>Pseudokineococcus</taxon>
    </lineage>
</organism>
<dbReference type="Pfam" id="PF13302">
    <property type="entry name" value="Acetyltransf_3"/>
    <property type="match status" value="1"/>
</dbReference>
<dbReference type="PANTHER" id="PTHR43441:SF6">
    <property type="entry name" value="N-ACETYLTRANSFERASE DOMAIN-CONTAINING PROTEIN"/>
    <property type="match status" value="1"/>
</dbReference>
<dbReference type="InterPro" id="IPR016181">
    <property type="entry name" value="Acyl_CoA_acyltransferase"/>
</dbReference>